<feature type="region of interest" description="Disordered" evidence="1">
    <location>
        <begin position="1"/>
        <end position="44"/>
    </location>
</feature>
<evidence type="ECO:0000313" key="2">
    <source>
        <dbReference type="EMBL" id="GIY79118.1"/>
    </source>
</evidence>
<dbReference type="Proteomes" id="UP001054837">
    <property type="component" value="Unassembled WGS sequence"/>
</dbReference>
<evidence type="ECO:0000313" key="3">
    <source>
        <dbReference type="Proteomes" id="UP001054837"/>
    </source>
</evidence>
<protein>
    <submittedName>
        <fullName evidence="2">Uncharacterized protein</fullName>
    </submittedName>
</protein>
<organism evidence="2 3">
    <name type="scientific">Caerostris darwini</name>
    <dbReference type="NCBI Taxonomy" id="1538125"/>
    <lineage>
        <taxon>Eukaryota</taxon>
        <taxon>Metazoa</taxon>
        <taxon>Ecdysozoa</taxon>
        <taxon>Arthropoda</taxon>
        <taxon>Chelicerata</taxon>
        <taxon>Arachnida</taxon>
        <taxon>Araneae</taxon>
        <taxon>Araneomorphae</taxon>
        <taxon>Entelegynae</taxon>
        <taxon>Araneoidea</taxon>
        <taxon>Araneidae</taxon>
        <taxon>Caerostris</taxon>
    </lineage>
</organism>
<accession>A0AAV4W9S7</accession>
<proteinExistence type="predicted"/>
<dbReference type="AlphaFoldDB" id="A0AAV4W9S7"/>
<reference evidence="2 3" key="1">
    <citation type="submission" date="2021-06" db="EMBL/GenBank/DDBJ databases">
        <title>Caerostris darwini draft genome.</title>
        <authorList>
            <person name="Kono N."/>
            <person name="Arakawa K."/>
        </authorList>
    </citation>
    <scope>NUCLEOTIDE SEQUENCE [LARGE SCALE GENOMIC DNA]</scope>
</reference>
<sequence length="80" mass="8782">MAVRPDTLNQQLPLPGESIMEEGGGGSQVKGKMLHQSNGATSPCVEAKTKSWFVSCEQWFMRNVQTLSHGQSQQAKRPSH</sequence>
<gene>
    <name evidence="2" type="ORF">CDAR_485541</name>
</gene>
<keyword evidence="3" id="KW-1185">Reference proteome</keyword>
<evidence type="ECO:0000256" key="1">
    <source>
        <dbReference type="SAM" id="MobiDB-lite"/>
    </source>
</evidence>
<comment type="caution">
    <text evidence="2">The sequence shown here is derived from an EMBL/GenBank/DDBJ whole genome shotgun (WGS) entry which is preliminary data.</text>
</comment>
<name>A0AAV4W9S7_9ARAC</name>
<dbReference type="EMBL" id="BPLQ01014332">
    <property type="protein sequence ID" value="GIY79118.1"/>
    <property type="molecule type" value="Genomic_DNA"/>
</dbReference>